<dbReference type="RefSeq" id="WP_050004722.1">
    <property type="nucleotide sequence ID" value="NZ_CAUBPW010000007.1"/>
</dbReference>
<feature type="region of interest" description="Disordered" evidence="1">
    <location>
        <begin position="214"/>
        <end position="305"/>
    </location>
</feature>
<dbReference type="PATRIC" id="fig|1550024.3.peg.1044"/>
<feature type="transmembrane region" description="Helical" evidence="2">
    <location>
        <begin position="12"/>
        <end position="31"/>
    </location>
</feature>
<gene>
    <name evidence="3" type="ORF">TQ39_04640</name>
</gene>
<feature type="compositionally biased region" description="Low complexity" evidence="1">
    <location>
        <begin position="592"/>
        <end position="614"/>
    </location>
</feature>
<feature type="region of interest" description="Disordered" evidence="1">
    <location>
        <begin position="343"/>
        <end position="394"/>
    </location>
</feature>
<dbReference type="Proteomes" id="UP000032483">
    <property type="component" value="Unassembled WGS sequence"/>
</dbReference>
<feature type="compositionally biased region" description="Pro residues" evidence="1">
    <location>
        <begin position="106"/>
        <end position="117"/>
    </location>
</feature>
<dbReference type="AlphaFoldDB" id="A0A0D8J2Q3"/>
<feature type="compositionally biased region" description="Pro residues" evidence="1">
    <location>
        <begin position="524"/>
        <end position="550"/>
    </location>
</feature>
<keyword evidence="2" id="KW-1133">Transmembrane helix</keyword>
<keyword evidence="2" id="KW-0472">Membrane</keyword>
<feature type="compositionally biased region" description="Low complexity" evidence="1">
    <location>
        <begin position="118"/>
        <end position="129"/>
    </location>
</feature>
<evidence type="ECO:0000313" key="4">
    <source>
        <dbReference type="Proteomes" id="UP000032483"/>
    </source>
</evidence>
<proteinExistence type="predicted"/>
<feature type="transmembrane region" description="Helical" evidence="2">
    <location>
        <begin position="43"/>
        <end position="62"/>
    </location>
</feature>
<feature type="compositionally biased region" description="Low complexity" evidence="1">
    <location>
        <begin position="372"/>
        <end position="381"/>
    </location>
</feature>
<reference evidence="3" key="1">
    <citation type="submission" date="2015-02" db="EMBL/GenBank/DDBJ databases">
        <title>A novel member of the family Ruminococcaceae isolated from human feces.</title>
        <authorList>
            <person name="Shkoporov A.N."/>
            <person name="Chaplin A.V."/>
            <person name="Motuzova O.V."/>
            <person name="Kafarskaia L.I."/>
            <person name="Khokhlova E.V."/>
            <person name="Efimov B.A."/>
        </authorList>
    </citation>
    <scope>NUCLEOTIDE SEQUENCE [LARGE SCALE GENOMIC DNA]</scope>
    <source>
        <strain evidence="3">585-1</strain>
    </source>
</reference>
<feature type="compositionally biased region" description="Low complexity" evidence="1">
    <location>
        <begin position="413"/>
        <end position="441"/>
    </location>
</feature>
<sequence>MARRELRRKITATVLTVTALCCLLGVCAWLLLGSNVFSDTIRIMMLVCTVVLGVATIGLLVAKVQEIRALREIIRSEDAQQQSEAETPRPELAPLQTLDHTTIELPPLPDIPAPAAQPAPKQAKQQPKTKQGRSKKRGRAMEQPAAETMAPAQPVLQPIEVVPPTPVAPPRPVQQAPQPEQPSVERKWKPIDFNAAMQQRLAEEAAARQRAIEAARRAEEARLAEEARRAEEARLAEEARRAEEARLAEEARRAEEARLAEEVHQAEEAQAASAQTGPVAEGPTEDAAPASVTAGQTDADAIPLSWDEPSAEISFSIPEEPAPQPVAEVSFSIPAEPELQPAAQAVPEAQAQPAPVFPEPTADTEAARRAEANAMRLQAARHAQEARRSAESRAAEEAQLAAVARQAEEARLAQETQRAQASQTAQPAPQAVPSQCAPQPSKAEQPGTNQWVAWTPIQFDIPAEPVPQQLAAPTPETTWTAAAPNAAFNEPARVAQAAPAQEKAPRKEKRGFLGLFGRRKQQPAPQPEAEPVPAPVQVPAPPPQPAPTPQPTVQQPEGDQRVKLNVKPISWPAPPPPSRNFVHPPRSTMPFTAITQEQIQQAQAVQRQTAPAAQPISAAVRETSPQTVAAPAQQPTQQTGAAVPPVQQPAAPKASPVQTGSPTPYWQE</sequence>
<accession>A0A0D8J2Q3</accession>
<feature type="region of interest" description="Disordered" evidence="1">
    <location>
        <begin position="103"/>
        <end position="187"/>
    </location>
</feature>
<feature type="region of interest" description="Disordered" evidence="1">
    <location>
        <begin position="409"/>
        <end position="668"/>
    </location>
</feature>
<dbReference type="EMBL" id="JXXK01000004">
    <property type="protein sequence ID" value="KJF40806.1"/>
    <property type="molecule type" value="Genomic_DNA"/>
</dbReference>
<feature type="compositionally biased region" description="Low complexity" evidence="1">
    <location>
        <begin position="173"/>
        <end position="182"/>
    </location>
</feature>
<feature type="compositionally biased region" description="Pro residues" evidence="1">
    <location>
        <begin position="161"/>
        <end position="172"/>
    </location>
</feature>
<feature type="compositionally biased region" description="Basic and acidic residues" evidence="1">
    <location>
        <begin position="214"/>
        <end position="267"/>
    </location>
</feature>
<feature type="compositionally biased region" description="Low complexity" evidence="1">
    <location>
        <begin position="625"/>
        <end position="658"/>
    </location>
</feature>
<feature type="compositionally biased region" description="Basic and acidic residues" evidence="1">
    <location>
        <begin position="382"/>
        <end position="394"/>
    </location>
</feature>
<comment type="caution">
    <text evidence="3">The sequence shown here is derived from an EMBL/GenBank/DDBJ whole genome shotgun (WGS) entry which is preliminary data.</text>
</comment>
<evidence type="ECO:0000256" key="2">
    <source>
        <dbReference type="SAM" id="Phobius"/>
    </source>
</evidence>
<feature type="compositionally biased region" description="Polar residues" evidence="1">
    <location>
        <begin position="659"/>
        <end position="668"/>
    </location>
</feature>
<name>A0A0D8J2Q3_9FIRM</name>
<keyword evidence="4" id="KW-1185">Reference proteome</keyword>
<protein>
    <submittedName>
        <fullName evidence="3">Uncharacterized protein</fullName>
    </submittedName>
</protein>
<evidence type="ECO:0000256" key="1">
    <source>
        <dbReference type="SAM" id="MobiDB-lite"/>
    </source>
</evidence>
<organism evidence="3 4">
    <name type="scientific">Ruthenibacterium lactatiformans</name>
    <dbReference type="NCBI Taxonomy" id="1550024"/>
    <lineage>
        <taxon>Bacteria</taxon>
        <taxon>Bacillati</taxon>
        <taxon>Bacillota</taxon>
        <taxon>Clostridia</taxon>
        <taxon>Eubacteriales</taxon>
        <taxon>Oscillospiraceae</taxon>
        <taxon>Ruthenibacterium</taxon>
    </lineage>
</organism>
<feature type="compositionally biased region" description="Low complexity" evidence="1">
    <location>
        <begin position="471"/>
        <end position="492"/>
    </location>
</feature>
<evidence type="ECO:0000313" key="3">
    <source>
        <dbReference type="EMBL" id="KJF40806.1"/>
    </source>
</evidence>
<keyword evidence="2" id="KW-0812">Transmembrane</keyword>
<feature type="compositionally biased region" description="Low complexity" evidence="1">
    <location>
        <begin position="343"/>
        <end position="364"/>
    </location>
</feature>
<dbReference type="GeneID" id="42855914"/>